<keyword evidence="4" id="KW-1185">Reference proteome</keyword>
<reference evidence="3" key="1">
    <citation type="submission" date="2020-06" db="EMBL/GenBank/DDBJ databases">
        <authorList>
            <consortium name="Plant Systems Biology data submission"/>
        </authorList>
    </citation>
    <scope>NUCLEOTIDE SEQUENCE</scope>
    <source>
        <strain evidence="3">D6</strain>
    </source>
</reference>
<feature type="region of interest" description="Disordered" evidence="1">
    <location>
        <begin position="110"/>
        <end position="136"/>
    </location>
</feature>
<name>A0A9N8DFR6_9STRA</name>
<protein>
    <submittedName>
        <fullName evidence="3">Nitrilase family, member 2</fullName>
    </submittedName>
</protein>
<sequence>MHAEHAGMKPLSKDFKPSDDDVICARGKEVYNHEGNRRFRTLVKTHLQTYSSCVTKIQKSRLVNFIVGSVRQASPNGGFVKRIGRRWFLVSDRHAREKCGQTMRDLLHSRYSSSTKAKARQRQLNREVQRGESDGFEDLATQARLARTGSQTLSSLRSLSQPLKIHRSQSSPVRRRTCIIGDRSKAVKEMISSMSSNLTHPEESTLTQPSFRFAHSISVLPMVSPTSSTVLASSANSMDRCTRDPFDDLFGRSDSNNTRQLPLQYPKGLFSSFFENESDSLSDDLSLTMDDLDDLQPLPLEESSHEFNFEHSASTQVSAESFSHAVDTLFECLHIGSRGSLTRCGAGRNKGL</sequence>
<proteinExistence type="predicted"/>
<evidence type="ECO:0000256" key="1">
    <source>
        <dbReference type="SAM" id="MobiDB-lite"/>
    </source>
</evidence>
<dbReference type="AlphaFoldDB" id="A0A9N8DFR6"/>
<dbReference type="EMBL" id="CAICTM010000096">
    <property type="protein sequence ID" value="CAB9501000.1"/>
    <property type="molecule type" value="Genomic_DNA"/>
</dbReference>
<comment type="caution">
    <text evidence="3">The sequence shown here is derived from an EMBL/GenBank/DDBJ whole genome shotgun (WGS) entry which is preliminary data.</text>
</comment>
<dbReference type="InterPro" id="IPR049227">
    <property type="entry name" value="DUF6824"/>
</dbReference>
<dbReference type="Pfam" id="PF20710">
    <property type="entry name" value="DUF6824"/>
    <property type="match status" value="1"/>
</dbReference>
<feature type="compositionally biased region" description="Basic and acidic residues" evidence="1">
    <location>
        <begin position="124"/>
        <end position="133"/>
    </location>
</feature>
<evidence type="ECO:0000313" key="4">
    <source>
        <dbReference type="Proteomes" id="UP001153069"/>
    </source>
</evidence>
<dbReference type="Proteomes" id="UP001153069">
    <property type="component" value="Unassembled WGS sequence"/>
</dbReference>
<gene>
    <name evidence="3" type="ORF">SEMRO_97_G050090.1</name>
</gene>
<evidence type="ECO:0000313" key="3">
    <source>
        <dbReference type="EMBL" id="CAB9501000.1"/>
    </source>
</evidence>
<organism evidence="3 4">
    <name type="scientific">Seminavis robusta</name>
    <dbReference type="NCBI Taxonomy" id="568900"/>
    <lineage>
        <taxon>Eukaryota</taxon>
        <taxon>Sar</taxon>
        <taxon>Stramenopiles</taxon>
        <taxon>Ochrophyta</taxon>
        <taxon>Bacillariophyta</taxon>
        <taxon>Bacillariophyceae</taxon>
        <taxon>Bacillariophycidae</taxon>
        <taxon>Naviculales</taxon>
        <taxon>Naviculaceae</taxon>
        <taxon>Seminavis</taxon>
    </lineage>
</organism>
<evidence type="ECO:0000259" key="2">
    <source>
        <dbReference type="Pfam" id="PF20710"/>
    </source>
</evidence>
<feature type="domain" description="DUF6824" evidence="2">
    <location>
        <begin position="21"/>
        <end position="105"/>
    </location>
</feature>
<accession>A0A9N8DFR6</accession>